<feature type="domain" description="GtrA/DPMS transmembrane" evidence="7">
    <location>
        <begin position="16"/>
        <end position="124"/>
    </location>
</feature>
<dbReference type="InterPro" id="IPR007267">
    <property type="entry name" value="GtrA_DPMS_TM"/>
</dbReference>
<evidence type="ECO:0000256" key="3">
    <source>
        <dbReference type="ARBA" id="ARBA00022692"/>
    </source>
</evidence>
<organism evidence="8 9">
    <name type="scientific">Pseudomonas petrae</name>
    <dbReference type="NCBI Taxonomy" id="2912190"/>
    <lineage>
        <taxon>Bacteria</taxon>
        <taxon>Pseudomonadati</taxon>
        <taxon>Pseudomonadota</taxon>
        <taxon>Gammaproteobacteria</taxon>
        <taxon>Pseudomonadales</taxon>
        <taxon>Pseudomonadaceae</taxon>
        <taxon>Pseudomonas</taxon>
    </lineage>
</organism>
<evidence type="ECO:0000313" key="8">
    <source>
        <dbReference type="EMBL" id="MCF7545380.1"/>
    </source>
</evidence>
<dbReference type="PANTHER" id="PTHR38459:SF1">
    <property type="entry name" value="PROPHAGE BACTOPRENOL-LINKED GLUCOSE TRANSLOCASE HOMOLOG"/>
    <property type="match status" value="1"/>
</dbReference>
<comment type="similarity">
    <text evidence="2">Belongs to the GtrA family.</text>
</comment>
<comment type="caution">
    <text evidence="8">The sequence shown here is derived from an EMBL/GenBank/DDBJ whole genome shotgun (WGS) entry which is preliminary data.</text>
</comment>
<evidence type="ECO:0000256" key="2">
    <source>
        <dbReference type="ARBA" id="ARBA00009399"/>
    </source>
</evidence>
<dbReference type="InterPro" id="IPR051401">
    <property type="entry name" value="GtrA_CellWall_Glycosyl"/>
</dbReference>
<dbReference type="Pfam" id="PF04138">
    <property type="entry name" value="GtrA_DPMS_TM"/>
    <property type="match status" value="1"/>
</dbReference>
<feature type="transmembrane region" description="Helical" evidence="6">
    <location>
        <begin position="105"/>
        <end position="126"/>
    </location>
</feature>
<keyword evidence="9" id="KW-1185">Reference proteome</keyword>
<dbReference type="EMBL" id="JAKJXH010000039">
    <property type="protein sequence ID" value="MCF7545380.1"/>
    <property type="molecule type" value="Genomic_DNA"/>
</dbReference>
<name>A0ABS9ICK9_9PSED</name>
<evidence type="ECO:0000256" key="6">
    <source>
        <dbReference type="SAM" id="Phobius"/>
    </source>
</evidence>
<sequence length="135" mass="15222">MLNLALSKLMKLDFARFLVSGGFNTALTYGIYLLLLLLIPYTASYTISYAVGILLAYILNRFFVFKSHRGLQSALLLPLIYGIQYGLSMLILWCWVEKFGLDERLAPITAIVITLPITYIFSKIAFSDKAKKIAD</sequence>
<dbReference type="RefSeq" id="WP_237254680.1">
    <property type="nucleotide sequence ID" value="NZ_JAKJXE010000012.1"/>
</dbReference>
<keyword evidence="5 6" id="KW-0472">Membrane</keyword>
<keyword evidence="3 6" id="KW-0812">Transmembrane</keyword>
<protein>
    <submittedName>
        <fullName evidence="8">GtrA family protein</fullName>
    </submittedName>
</protein>
<feature type="transmembrane region" description="Helical" evidence="6">
    <location>
        <begin position="17"/>
        <end position="39"/>
    </location>
</feature>
<evidence type="ECO:0000256" key="5">
    <source>
        <dbReference type="ARBA" id="ARBA00023136"/>
    </source>
</evidence>
<evidence type="ECO:0000256" key="1">
    <source>
        <dbReference type="ARBA" id="ARBA00004141"/>
    </source>
</evidence>
<evidence type="ECO:0000259" key="7">
    <source>
        <dbReference type="Pfam" id="PF04138"/>
    </source>
</evidence>
<evidence type="ECO:0000313" key="9">
    <source>
        <dbReference type="Proteomes" id="UP001162905"/>
    </source>
</evidence>
<feature type="transmembrane region" description="Helical" evidence="6">
    <location>
        <begin position="45"/>
        <end position="63"/>
    </location>
</feature>
<dbReference type="Proteomes" id="UP001162905">
    <property type="component" value="Unassembled WGS sequence"/>
</dbReference>
<comment type="subcellular location">
    <subcellularLocation>
        <location evidence="1">Membrane</location>
        <topology evidence="1">Multi-pass membrane protein</topology>
    </subcellularLocation>
</comment>
<dbReference type="PANTHER" id="PTHR38459">
    <property type="entry name" value="PROPHAGE BACTOPRENOL-LINKED GLUCOSE TRANSLOCASE HOMOLOG"/>
    <property type="match status" value="1"/>
</dbReference>
<reference evidence="8" key="1">
    <citation type="submission" date="2022-01" db="EMBL/GenBank/DDBJ databases">
        <title>Pseudomonas sp. nov. isolated from Antarctic regolith.</title>
        <authorList>
            <person name="Novakova D."/>
            <person name="Sedlar K."/>
        </authorList>
    </citation>
    <scope>NUCLEOTIDE SEQUENCE</scope>
    <source>
        <strain evidence="8">P2647</strain>
    </source>
</reference>
<evidence type="ECO:0000256" key="4">
    <source>
        <dbReference type="ARBA" id="ARBA00022989"/>
    </source>
</evidence>
<gene>
    <name evidence="8" type="ORF">L4G47_24600</name>
</gene>
<proteinExistence type="inferred from homology"/>
<accession>A0ABS9ICK9</accession>
<feature type="transmembrane region" description="Helical" evidence="6">
    <location>
        <begin position="75"/>
        <end position="93"/>
    </location>
</feature>
<keyword evidence="4 6" id="KW-1133">Transmembrane helix</keyword>